<sequence length="405" mass="46440">MKYPFKKHLLLISFSLISLGVSAQQPIDWAMELPELNTDPLPAYSYENLDYGMTIGIEQTPQGRIWACWVGGGDNADAFFVLNYSDNKGKSWSDPKLVIDTHSPSLPYKRRTIVGNLWLDPSGRLWLFFDQSLTHFDGRNGTWYTICENPDSEKPSWSAPIRIWHGCSLNKPMIMKDGTWLLNISLWDANKIDKDFKDKYPELDSLRMANVFASTDSGKTWTRRGGIRYPKPSFDEHHIIERNDGSLWMTARTEDGIWQSVSTDQGKNWSEPTKYMNHVTSRHFIRRLKSGRLLLIRHGEIDERTKFRSKLSAYLSEDDGRSWKGGLMLDERRGISYPDGFQHEDGTIYISYDRNRDWDGEILMARFTEEDVLASVFQGDGSAAKLLISKPLGLDKLPPPSESAK</sequence>
<feature type="chain" id="PRO_5036849446" description="Sialidase domain-containing protein" evidence="1">
    <location>
        <begin position="24"/>
        <end position="405"/>
    </location>
</feature>
<dbReference type="SUPFAM" id="SSF50939">
    <property type="entry name" value="Sialidases"/>
    <property type="match status" value="1"/>
</dbReference>
<reference evidence="3" key="2">
    <citation type="submission" date="2020-09" db="EMBL/GenBank/DDBJ databases">
        <authorList>
            <person name="Sun Q."/>
            <person name="Zhou Y."/>
        </authorList>
    </citation>
    <scope>NUCLEOTIDE SEQUENCE</scope>
    <source>
        <strain evidence="3">CGMCC 1.12195</strain>
    </source>
</reference>
<reference evidence="3" key="1">
    <citation type="journal article" date="2014" name="Int. J. Syst. Evol. Microbiol.">
        <title>Complete genome sequence of Corynebacterium casei LMG S-19264T (=DSM 44701T), isolated from a smear-ripened cheese.</title>
        <authorList>
            <consortium name="US DOE Joint Genome Institute (JGI-PGF)"/>
            <person name="Walter F."/>
            <person name="Albersmeier A."/>
            <person name="Kalinowski J."/>
            <person name="Ruckert C."/>
        </authorList>
    </citation>
    <scope>NUCLEOTIDE SEQUENCE</scope>
    <source>
        <strain evidence="3">CGMCC 1.12195</strain>
    </source>
</reference>
<feature type="signal peptide" evidence="1">
    <location>
        <begin position="1"/>
        <end position="23"/>
    </location>
</feature>
<dbReference type="Proteomes" id="UP000660862">
    <property type="component" value="Unassembled WGS sequence"/>
</dbReference>
<keyword evidence="4" id="KW-1185">Reference proteome</keyword>
<keyword evidence="1" id="KW-0732">Signal</keyword>
<comment type="caution">
    <text evidence="3">The sequence shown here is derived from an EMBL/GenBank/DDBJ whole genome shotgun (WGS) entry which is preliminary data.</text>
</comment>
<organism evidence="3 4">
    <name type="scientific">Parapedobacter pyrenivorans</name>
    <dbReference type="NCBI Taxonomy" id="1305674"/>
    <lineage>
        <taxon>Bacteria</taxon>
        <taxon>Pseudomonadati</taxon>
        <taxon>Bacteroidota</taxon>
        <taxon>Sphingobacteriia</taxon>
        <taxon>Sphingobacteriales</taxon>
        <taxon>Sphingobacteriaceae</taxon>
        <taxon>Parapedobacter</taxon>
    </lineage>
</organism>
<feature type="domain" description="Sialidase" evidence="2">
    <location>
        <begin position="63"/>
        <end position="350"/>
    </location>
</feature>
<gene>
    <name evidence="3" type="ORF">GCM10007415_25060</name>
</gene>
<proteinExistence type="predicted"/>
<dbReference type="Pfam" id="PF13088">
    <property type="entry name" value="BNR_2"/>
    <property type="match status" value="1"/>
</dbReference>
<dbReference type="PANTHER" id="PTHR43752:SF2">
    <property type="entry name" value="BNR_ASP-BOX REPEAT FAMILY PROTEIN"/>
    <property type="match status" value="1"/>
</dbReference>
<dbReference type="InterPro" id="IPR036278">
    <property type="entry name" value="Sialidase_sf"/>
</dbReference>
<name>A0A917HTG3_9SPHI</name>
<protein>
    <recommendedName>
        <fullName evidence="2">Sialidase domain-containing protein</fullName>
    </recommendedName>
</protein>
<dbReference type="EMBL" id="BMER01000002">
    <property type="protein sequence ID" value="GGG89791.1"/>
    <property type="molecule type" value="Genomic_DNA"/>
</dbReference>
<evidence type="ECO:0000313" key="3">
    <source>
        <dbReference type="EMBL" id="GGG89791.1"/>
    </source>
</evidence>
<dbReference type="Gene3D" id="2.120.10.10">
    <property type="match status" value="1"/>
</dbReference>
<evidence type="ECO:0000256" key="1">
    <source>
        <dbReference type="SAM" id="SignalP"/>
    </source>
</evidence>
<evidence type="ECO:0000259" key="2">
    <source>
        <dbReference type="Pfam" id="PF13088"/>
    </source>
</evidence>
<dbReference type="PANTHER" id="PTHR43752">
    <property type="entry name" value="BNR/ASP-BOX REPEAT FAMILY PROTEIN"/>
    <property type="match status" value="1"/>
</dbReference>
<dbReference type="CDD" id="cd15482">
    <property type="entry name" value="Sialidase_non-viral"/>
    <property type="match status" value="1"/>
</dbReference>
<evidence type="ECO:0000313" key="4">
    <source>
        <dbReference type="Proteomes" id="UP000660862"/>
    </source>
</evidence>
<accession>A0A917HTG3</accession>
<dbReference type="RefSeq" id="WP_188506390.1">
    <property type="nucleotide sequence ID" value="NZ_BMER01000002.1"/>
</dbReference>
<dbReference type="AlphaFoldDB" id="A0A917HTG3"/>
<dbReference type="InterPro" id="IPR011040">
    <property type="entry name" value="Sialidase"/>
</dbReference>